<feature type="transmembrane region" description="Helical" evidence="3">
    <location>
        <begin position="110"/>
        <end position="132"/>
    </location>
</feature>
<feature type="binding site" evidence="1">
    <location>
        <position position="94"/>
    </location>
    <ligand>
        <name>Na(+)</name>
        <dbReference type="ChEBI" id="CHEBI:29101"/>
        <label>1</label>
    </ligand>
</feature>
<dbReference type="AlphaFoldDB" id="A0A8J2NNZ6"/>
<dbReference type="PANTHER" id="PTHR11616">
    <property type="entry name" value="SODIUM/CHLORIDE DEPENDENT TRANSPORTER"/>
    <property type="match status" value="1"/>
</dbReference>
<evidence type="ECO:0000256" key="1">
    <source>
        <dbReference type="PIRSR" id="PIRSR600175-1"/>
    </source>
</evidence>
<keyword evidence="2" id="KW-0769">Symport</keyword>
<dbReference type="GO" id="GO:0089718">
    <property type="term" value="P:amino acid import across plasma membrane"/>
    <property type="evidence" value="ECO:0007669"/>
    <property type="project" value="TreeGrafter"/>
</dbReference>
<keyword evidence="5" id="KW-1185">Reference proteome</keyword>
<dbReference type="PANTHER" id="PTHR11616:SF236">
    <property type="entry name" value="TRANSPORTER"/>
    <property type="match status" value="1"/>
</dbReference>
<accession>A0A8J2NNZ6</accession>
<dbReference type="OrthoDB" id="6581954at2759"/>
<comment type="similarity">
    <text evidence="2">Belongs to the sodium:neurotransmitter symporter (SNF) (TC 2.A.22) family.</text>
</comment>
<dbReference type="Proteomes" id="UP000708208">
    <property type="component" value="Unassembled WGS sequence"/>
</dbReference>
<dbReference type="GO" id="GO:0005886">
    <property type="term" value="C:plasma membrane"/>
    <property type="evidence" value="ECO:0007669"/>
    <property type="project" value="TreeGrafter"/>
</dbReference>
<dbReference type="GO" id="GO:0005283">
    <property type="term" value="F:amino acid:sodium symporter activity"/>
    <property type="evidence" value="ECO:0007669"/>
    <property type="project" value="TreeGrafter"/>
</dbReference>
<dbReference type="InterPro" id="IPR000175">
    <property type="entry name" value="Na/ntran_symport"/>
</dbReference>
<feature type="binding site" evidence="1">
    <location>
        <position position="471"/>
    </location>
    <ligand>
        <name>Na(+)</name>
        <dbReference type="ChEBI" id="CHEBI:29101"/>
        <label>1</label>
    </ligand>
</feature>
<evidence type="ECO:0000313" key="5">
    <source>
        <dbReference type="Proteomes" id="UP000708208"/>
    </source>
</evidence>
<dbReference type="GO" id="GO:0015187">
    <property type="term" value="F:glycine transmembrane transporter activity"/>
    <property type="evidence" value="ECO:0007669"/>
    <property type="project" value="TreeGrafter"/>
</dbReference>
<protein>
    <recommendedName>
        <fullName evidence="2">Transporter</fullName>
    </recommendedName>
</protein>
<feature type="binding site" evidence="1">
    <location>
        <position position="87"/>
    </location>
    <ligand>
        <name>Na(+)</name>
        <dbReference type="ChEBI" id="CHEBI:29101"/>
        <label>1</label>
    </ligand>
</feature>
<evidence type="ECO:0000256" key="2">
    <source>
        <dbReference type="RuleBase" id="RU003732"/>
    </source>
</evidence>
<dbReference type="NCBIfam" id="NF037979">
    <property type="entry name" value="Na_transp"/>
    <property type="match status" value="1"/>
</dbReference>
<feature type="transmembrane region" description="Helical" evidence="3">
    <location>
        <begin position="531"/>
        <end position="552"/>
    </location>
</feature>
<feature type="binding site" evidence="1">
    <location>
        <position position="323"/>
    </location>
    <ligand>
        <name>Na(+)</name>
        <dbReference type="ChEBI" id="CHEBI:29101"/>
        <label>1</label>
    </ligand>
</feature>
<dbReference type="PROSITE" id="PS00610">
    <property type="entry name" value="NA_NEUROTRAN_SYMP_1"/>
    <property type="match status" value="1"/>
</dbReference>
<keyword evidence="3" id="KW-0472">Membrane</keyword>
<keyword evidence="2 3" id="KW-0812">Transmembrane</keyword>
<feature type="transmembrane region" description="Helical" evidence="3">
    <location>
        <begin position="500"/>
        <end position="525"/>
    </location>
</feature>
<dbReference type="Pfam" id="PF00209">
    <property type="entry name" value="SNF"/>
    <property type="match status" value="1"/>
</dbReference>
<sequence length="687" mass="76606">MAEERMTSGSLVGEKNVSLSVNPPYGNTVGSRDYDEDGVNNGVHMMREIPSDASFQTSGGGAGSENAEGAETMGWQNKRQFFLSVVGYSVGLGNIWRFPYLCQSNGGGAFLIPFLIMIVLEGAPLLLIELGIGQRLRQGSMRAWSMIHPSIGGIGIASTIVAFLVGLYYNVIITWCFYYLFNSFQKTLPWETCPKELLANGTYLNTTEPECEKSSETAYYWYRQALDISEDIESPNGIKWWMCLCLLLAWIVVYLIIQRGIQSSGKVVYFTALFPYMVLTIFFIRGITLEGAGAGLLHMYTPKYHKLLEPSVWLEAATQVFYSFGLAFGSLIAFGSYNKTRNNCVKDVCFITMTNALTAIYASAVIFSVLGFKATKIHERCKERNRLAMHEWNSTLFPNASGITSEEYDKFFQDHPIEKNQSDFRSCNLEDELDNAAQGTGLAFVVFTQAIVELPYSPFWSIIFFLMLLALGIGSQIGTMEGVVSTVFGASYFSHIRKEVLTAIICALSFLGGLIFVTGAGEYWLTLFDGYASTTGLVIIALMETVSVMYIYGHKRFSADIEYMTGYYPGLYWQLTWRFIGPTMLVVLLIGSVIDKLQNSPEYQAWSRKEGDTHKLPFPGWVMGIALVLIMLSVLPIIVVAIMNTFNILGPSGRPRSASTTMRRIDTSASTRPMMEDYESANKCRIM</sequence>
<evidence type="ECO:0000256" key="3">
    <source>
        <dbReference type="SAM" id="Phobius"/>
    </source>
</evidence>
<organism evidence="4 5">
    <name type="scientific">Allacma fusca</name>
    <dbReference type="NCBI Taxonomy" id="39272"/>
    <lineage>
        <taxon>Eukaryota</taxon>
        <taxon>Metazoa</taxon>
        <taxon>Ecdysozoa</taxon>
        <taxon>Arthropoda</taxon>
        <taxon>Hexapoda</taxon>
        <taxon>Collembola</taxon>
        <taxon>Symphypleona</taxon>
        <taxon>Sminthuridae</taxon>
        <taxon>Allacma</taxon>
    </lineage>
</organism>
<feature type="transmembrane region" description="Helical" evidence="3">
    <location>
        <begin position="572"/>
        <end position="594"/>
    </location>
</feature>
<proteinExistence type="inferred from homology"/>
<feature type="transmembrane region" description="Helical" evidence="3">
    <location>
        <begin position="621"/>
        <end position="646"/>
    </location>
</feature>
<dbReference type="GO" id="GO:0046872">
    <property type="term" value="F:metal ion binding"/>
    <property type="evidence" value="ECO:0007669"/>
    <property type="project" value="UniProtKB-KW"/>
</dbReference>
<feature type="transmembrane region" description="Helical" evidence="3">
    <location>
        <begin position="81"/>
        <end position="98"/>
    </location>
</feature>
<feature type="binding site" evidence="1">
    <location>
        <position position="355"/>
    </location>
    <ligand>
        <name>Na(+)</name>
        <dbReference type="ChEBI" id="CHEBI:29101"/>
        <label>1</label>
    </ligand>
</feature>
<keyword evidence="3" id="KW-1133">Transmembrane helix</keyword>
<keyword evidence="1" id="KW-0479">Metal-binding</keyword>
<dbReference type="EMBL" id="CAJVCH010069121">
    <property type="protein sequence ID" value="CAG7720271.1"/>
    <property type="molecule type" value="Genomic_DNA"/>
</dbReference>
<gene>
    <name evidence="4" type="ORF">AFUS01_LOCUS9557</name>
</gene>
<reference evidence="4" key="1">
    <citation type="submission" date="2021-06" db="EMBL/GenBank/DDBJ databases">
        <authorList>
            <person name="Hodson N. C."/>
            <person name="Mongue J. A."/>
            <person name="Jaron S. K."/>
        </authorList>
    </citation>
    <scope>NUCLEOTIDE SEQUENCE</scope>
</reference>
<feature type="transmembrane region" description="Helical" evidence="3">
    <location>
        <begin position="238"/>
        <end position="257"/>
    </location>
</feature>
<name>A0A8J2NNZ6_9HEXA</name>
<dbReference type="PROSITE" id="PS50267">
    <property type="entry name" value="NA_NEUROTRAN_SYMP_3"/>
    <property type="match status" value="1"/>
</dbReference>
<feature type="transmembrane region" description="Helical" evidence="3">
    <location>
        <begin position="320"/>
        <end position="337"/>
    </location>
</feature>
<feature type="transmembrane region" description="Helical" evidence="3">
    <location>
        <begin position="269"/>
        <end position="300"/>
    </location>
</feature>
<comment type="caution">
    <text evidence="4">The sequence shown here is derived from an EMBL/GenBank/DDBJ whole genome shotgun (WGS) entry which is preliminary data.</text>
</comment>
<feature type="transmembrane region" description="Helical" evidence="3">
    <location>
        <begin position="349"/>
        <end position="370"/>
    </location>
</feature>
<evidence type="ECO:0000313" key="4">
    <source>
        <dbReference type="EMBL" id="CAG7720271.1"/>
    </source>
</evidence>
<dbReference type="GO" id="GO:0015179">
    <property type="term" value="F:L-amino acid transmembrane transporter activity"/>
    <property type="evidence" value="ECO:0007669"/>
    <property type="project" value="TreeGrafter"/>
</dbReference>
<keyword evidence="2" id="KW-0813">Transport</keyword>
<feature type="transmembrane region" description="Helical" evidence="3">
    <location>
        <begin position="459"/>
        <end position="479"/>
    </location>
</feature>
<keyword evidence="1" id="KW-0915">Sodium</keyword>
<feature type="binding site" evidence="1">
    <location>
        <position position="90"/>
    </location>
    <ligand>
        <name>Na(+)</name>
        <dbReference type="ChEBI" id="CHEBI:29101"/>
        <label>1</label>
    </ligand>
</feature>
<feature type="transmembrane region" description="Helical" evidence="3">
    <location>
        <begin position="153"/>
        <end position="181"/>
    </location>
</feature>
<feature type="binding site" evidence="1">
    <location>
        <position position="475"/>
    </location>
    <ligand>
        <name>Na(+)</name>
        <dbReference type="ChEBI" id="CHEBI:29101"/>
        <label>1</label>
    </ligand>
</feature>